<reference evidence="6" key="1">
    <citation type="submission" date="2020-02" db="EMBL/GenBank/DDBJ databases">
        <authorList>
            <person name="Meier V. D."/>
        </authorList>
    </citation>
    <scope>NUCLEOTIDE SEQUENCE</scope>
    <source>
        <strain evidence="6">AVDCRST_MAG53</strain>
    </source>
</reference>
<evidence type="ECO:0000259" key="5">
    <source>
        <dbReference type="PROSITE" id="PS51658"/>
    </source>
</evidence>
<keyword evidence="1" id="KW-0238">DNA-binding</keyword>
<dbReference type="GO" id="GO:0003700">
    <property type="term" value="F:DNA-binding transcription factor activity"/>
    <property type="evidence" value="ECO:0007669"/>
    <property type="project" value="InterPro"/>
</dbReference>
<name>A0A6J4T243_9ACTN</name>
<dbReference type="PROSITE" id="PS50937">
    <property type="entry name" value="HTH_MERR_2"/>
    <property type="match status" value="1"/>
</dbReference>
<dbReference type="PANTHER" id="PTHR30204">
    <property type="entry name" value="REDOX-CYCLING DRUG-SENSING TRANSCRIPTIONAL ACTIVATOR SOXR"/>
    <property type="match status" value="1"/>
</dbReference>
<feature type="region of interest" description="Disordered" evidence="3">
    <location>
        <begin position="276"/>
        <end position="300"/>
    </location>
</feature>
<dbReference type="SUPFAM" id="SSF103256">
    <property type="entry name" value="Hypothetical protein TM0160"/>
    <property type="match status" value="1"/>
</dbReference>
<dbReference type="InterPro" id="IPR047057">
    <property type="entry name" value="MerR_fam"/>
</dbReference>
<evidence type="ECO:0000259" key="4">
    <source>
        <dbReference type="PROSITE" id="PS50937"/>
    </source>
</evidence>
<organism evidence="6">
    <name type="scientific">uncultured Solirubrobacteraceae bacterium</name>
    <dbReference type="NCBI Taxonomy" id="1162706"/>
    <lineage>
        <taxon>Bacteria</taxon>
        <taxon>Bacillati</taxon>
        <taxon>Actinomycetota</taxon>
        <taxon>Thermoleophilia</taxon>
        <taxon>Solirubrobacterales</taxon>
        <taxon>Solirubrobacteraceae</taxon>
        <taxon>environmental samples</taxon>
    </lineage>
</organism>
<accession>A0A6J4T243</accession>
<evidence type="ECO:0000256" key="1">
    <source>
        <dbReference type="ARBA" id="ARBA00023125"/>
    </source>
</evidence>
<keyword evidence="2" id="KW-0175">Coiled coil</keyword>
<evidence type="ECO:0000256" key="3">
    <source>
        <dbReference type="SAM" id="MobiDB-lite"/>
    </source>
</evidence>
<dbReference type="PANTHER" id="PTHR30204:SF90">
    <property type="entry name" value="HTH-TYPE TRANSCRIPTIONAL ACTIVATOR MTA"/>
    <property type="match status" value="1"/>
</dbReference>
<feature type="domain" description="HTH merR-type" evidence="4">
    <location>
        <begin position="8"/>
        <end position="77"/>
    </location>
</feature>
<gene>
    <name evidence="6" type="ORF">AVDCRST_MAG53-2612</name>
</gene>
<dbReference type="Pfam" id="PF02861">
    <property type="entry name" value="Clp_N"/>
    <property type="match status" value="1"/>
</dbReference>
<dbReference type="Gene3D" id="1.10.1780.10">
    <property type="entry name" value="Clp, N-terminal domain"/>
    <property type="match status" value="1"/>
</dbReference>
<feature type="domain" description="BFN" evidence="5">
    <location>
        <begin position="134"/>
        <end position="278"/>
    </location>
</feature>
<dbReference type="InterPro" id="IPR004176">
    <property type="entry name" value="Clp_R_N"/>
</dbReference>
<dbReference type="Gene3D" id="3.10.690.10">
    <property type="entry name" value="Bifunctional nuclease domain"/>
    <property type="match status" value="1"/>
</dbReference>
<dbReference type="InterPro" id="IPR036628">
    <property type="entry name" value="Clp_N_dom_sf"/>
</dbReference>
<dbReference type="InterPro" id="IPR009061">
    <property type="entry name" value="DNA-bd_dom_put_sf"/>
</dbReference>
<protein>
    <recommendedName>
        <fullName evidence="7">MerR family transcriptional regulator</fullName>
    </recommendedName>
</protein>
<dbReference type="AlphaFoldDB" id="A0A6J4T243"/>
<sequence length="469" mass="50915">MPAEDDKRWKVGELAGATGLTVRALHHYDDVGLLVPSQRTSGGHRVYEATDVRRLYRILALRRLGLRLDEIASLLDDGGAGLLETVRRHLAQVERELEHQHRLRERLQQILAALQRSAEPPVDDYIDAVEAMTMIEIDVQDVFMRVPVDEADAPAPPTAREGIRVVLLKEHGGERVLPIWIGAPEGDALVFARSGHEHPRPLGPDLTAKLLQAGGVRVERVVIESLREHTFLATVVIAAGDGSQEVDARPSDALNLAARLGAPVFVAPEVMDQSSIDSGKLPSLQPGDGHSGGEAAHGEWRSATPELIASLYPRMNEKFVEPVVTWARDQAREHGHDQVRPEHILVALLRDPSDDQTGRVLEALGITMELARSRVPRAEGAHIEATGDEIPLTAESKKVFEVAKMNASLGSFKIGPQHILLGLAAVNALLDYGVTSERLGEEVRRALRAETESEPAAGAAPPDPGRPGS</sequence>
<feature type="region of interest" description="Disordered" evidence="3">
    <location>
        <begin position="446"/>
        <end position="469"/>
    </location>
</feature>
<dbReference type="Pfam" id="PF13411">
    <property type="entry name" value="MerR_1"/>
    <property type="match status" value="1"/>
</dbReference>
<dbReference type="InterPro" id="IPR000551">
    <property type="entry name" value="MerR-type_HTH_dom"/>
</dbReference>
<dbReference type="PROSITE" id="PS51658">
    <property type="entry name" value="BFN"/>
    <property type="match status" value="1"/>
</dbReference>
<dbReference type="Pfam" id="PF02577">
    <property type="entry name" value="BFN_dom"/>
    <property type="match status" value="1"/>
</dbReference>
<feature type="coiled-coil region" evidence="2">
    <location>
        <begin position="83"/>
        <end position="117"/>
    </location>
</feature>
<evidence type="ECO:0000313" key="6">
    <source>
        <dbReference type="EMBL" id="CAA9511032.1"/>
    </source>
</evidence>
<dbReference type="SUPFAM" id="SSF46955">
    <property type="entry name" value="Putative DNA-binding domain"/>
    <property type="match status" value="1"/>
</dbReference>
<dbReference type="EMBL" id="CADCVR010000081">
    <property type="protein sequence ID" value="CAA9511032.1"/>
    <property type="molecule type" value="Genomic_DNA"/>
</dbReference>
<dbReference type="Gene3D" id="1.10.1660.10">
    <property type="match status" value="1"/>
</dbReference>
<dbReference type="PRINTS" id="PR00040">
    <property type="entry name" value="HTHMERR"/>
</dbReference>
<dbReference type="SMART" id="SM00422">
    <property type="entry name" value="HTH_MERR"/>
    <property type="match status" value="1"/>
</dbReference>
<evidence type="ECO:0000256" key="2">
    <source>
        <dbReference type="SAM" id="Coils"/>
    </source>
</evidence>
<dbReference type="InterPro" id="IPR003729">
    <property type="entry name" value="Bi_nuclease_dom"/>
</dbReference>
<dbReference type="InterPro" id="IPR036104">
    <property type="entry name" value="BFN_sf"/>
</dbReference>
<evidence type="ECO:0008006" key="7">
    <source>
        <dbReference type="Google" id="ProtNLM"/>
    </source>
</evidence>
<dbReference type="SUPFAM" id="SSF81923">
    <property type="entry name" value="Double Clp-N motif"/>
    <property type="match status" value="1"/>
</dbReference>
<dbReference type="GO" id="GO:0003677">
    <property type="term" value="F:DNA binding"/>
    <property type="evidence" value="ECO:0007669"/>
    <property type="project" value="UniProtKB-KW"/>
</dbReference>
<proteinExistence type="predicted"/>
<dbReference type="GO" id="GO:0004518">
    <property type="term" value="F:nuclease activity"/>
    <property type="evidence" value="ECO:0007669"/>
    <property type="project" value="InterPro"/>
</dbReference>
<dbReference type="PROSITE" id="PS00552">
    <property type="entry name" value="HTH_MERR_1"/>
    <property type="match status" value="1"/>
</dbReference>